<proteinExistence type="predicted"/>
<dbReference type="EMBL" id="MU858050">
    <property type="protein sequence ID" value="KAK4218936.1"/>
    <property type="molecule type" value="Genomic_DNA"/>
</dbReference>
<evidence type="ECO:0000313" key="1">
    <source>
        <dbReference type="EMBL" id="KAK4218936.1"/>
    </source>
</evidence>
<organism evidence="1 2">
    <name type="scientific">Rhypophila decipiens</name>
    <dbReference type="NCBI Taxonomy" id="261697"/>
    <lineage>
        <taxon>Eukaryota</taxon>
        <taxon>Fungi</taxon>
        <taxon>Dikarya</taxon>
        <taxon>Ascomycota</taxon>
        <taxon>Pezizomycotina</taxon>
        <taxon>Sordariomycetes</taxon>
        <taxon>Sordariomycetidae</taxon>
        <taxon>Sordariales</taxon>
        <taxon>Naviculisporaceae</taxon>
        <taxon>Rhypophila</taxon>
    </lineage>
</organism>
<dbReference type="AlphaFoldDB" id="A0AAN6YHT6"/>
<reference evidence="1" key="2">
    <citation type="submission" date="2023-05" db="EMBL/GenBank/DDBJ databases">
        <authorList>
            <consortium name="Lawrence Berkeley National Laboratory"/>
            <person name="Steindorff A."/>
            <person name="Hensen N."/>
            <person name="Bonometti L."/>
            <person name="Westerberg I."/>
            <person name="Brannstrom I.O."/>
            <person name="Guillou S."/>
            <person name="Cros-Aarteil S."/>
            <person name="Calhoun S."/>
            <person name="Haridas S."/>
            <person name="Kuo A."/>
            <person name="Mondo S."/>
            <person name="Pangilinan J."/>
            <person name="Riley R."/>
            <person name="Labutti K."/>
            <person name="Andreopoulos B."/>
            <person name="Lipzen A."/>
            <person name="Chen C."/>
            <person name="Yanf M."/>
            <person name="Daum C."/>
            <person name="Ng V."/>
            <person name="Clum A."/>
            <person name="Ohm R."/>
            <person name="Martin F."/>
            <person name="Silar P."/>
            <person name="Natvig D."/>
            <person name="Lalanne C."/>
            <person name="Gautier V."/>
            <person name="Ament-Velasquez S.L."/>
            <person name="Kruys A."/>
            <person name="Hutchinson M.I."/>
            <person name="Powell A.J."/>
            <person name="Barry K."/>
            <person name="Miller A.N."/>
            <person name="Grigoriev I.V."/>
            <person name="Debuchy R."/>
            <person name="Gladieux P."/>
            <person name="Thoren M.H."/>
            <person name="Johannesson H."/>
        </authorList>
    </citation>
    <scope>NUCLEOTIDE SEQUENCE</scope>
    <source>
        <strain evidence="1">PSN293</strain>
    </source>
</reference>
<comment type="caution">
    <text evidence="1">The sequence shown here is derived from an EMBL/GenBank/DDBJ whole genome shotgun (WGS) entry which is preliminary data.</text>
</comment>
<dbReference type="Proteomes" id="UP001301769">
    <property type="component" value="Unassembled WGS sequence"/>
</dbReference>
<gene>
    <name evidence="1" type="ORF">QBC37DRAFT_463254</name>
</gene>
<evidence type="ECO:0000313" key="2">
    <source>
        <dbReference type="Proteomes" id="UP001301769"/>
    </source>
</evidence>
<reference evidence="1" key="1">
    <citation type="journal article" date="2023" name="Mol. Phylogenet. Evol.">
        <title>Genome-scale phylogeny and comparative genomics of the fungal order Sordariales.</title>
        <authorList>
            <person name="Hensen N."/>
            <person name="Bonometti L."/>
            <person name="Westerberg I."/>
            <person name="Brannstrom I.O."/>
            <person name="Guillou S."/>
            <person name="Cros-Aarteil S."/>
            <person name="Calhoun S."/>
            <person name="Haridas S."/>
            <person name="Kuo A."/>
            <person name="Mondo S."/>
            <person name="Pangilinan J."/>
            <person name="Riley R."/>
            <person name="LaButti K."/>
            <person name="Andreopoulos B."/>
            <person name="Lipzen A."/>
            <person name="Chen C."/>
            <person name="Yan M."/>
            <person name="Daum C."/>
            <person name="Ng V."/>
            <person name="Clum A."/>
            <person name="Steindorff A."/>
            <person name="Ohm R.A."/>
            <person name="Martin F."/>
            <person name="Silar P."/>
            <person name="Natvig D.O."/>
            <person name="Lalanne C."/>
            <person name="Gautier V."/>
            <person name="Ament-Velasquez S.L."/>
            <person name="Kruys A."/>
            <person name="Hutchinson M.I."/>
            <person name="Powell A.J."/>
            <person name="Barry K."/>
            <person name="Miller A.N."/>
            <person name="Grigoriev I.V."/>
            <person name="Debuchy R."/>
            <person name="Gladieux P."/>
            <person name="Hiltunen Thoren M."/>
            <person name="Johannesson H."/>
        </authorList>
    </citation>
    <scope>NUCLEOTIDE SEQUENCE</scope>
    <source>
        <strain evidence="1">PSN293</strain>
    </source>
</reference>
<sequence length="305" mass="34956">MVGSDRRSRIIFQSPNGKISILRRGNPGRKSRHASMPCHMTLASRYDFTTSSAESSSRRAGYYYIQFHSVQNFKTVSLRPETLLRSLGQTAQLCKLRVRDYHIILLEVMGEIEREGVLIPTVGSYRVHDDEESFRKGVSCSITKLPINADIKDLRMLSVGYQLDYEYKSHRSGYYIEVARCASSSSAGHHAKPVSERQSGLAPSIPCSAQRQRACRRYKNVSRSRNVDSCSHFVTSHPVSHRERWTLDVLDVSGSCAWHESRRNHHEQCRLYHGYVHVESRWWVGRHIEPRWIEQAVLGSLPGKL</sequence>
<protein>
    <submittedName>
        <fullName evidence="1">Uncharacterized protein</fullName>
    </submittedName>
</protein>
<name>A0AAN6YHT6_9PEZI</name>
<accession>A0AAN6YHT6</accession>
<keyword evidence="2" id="KW-1185">Reference proteome</keyword>